<sequence>MRMRRICENGNYVNLVPKGMYGDISGDIHMRDVEGPQADQLSFFMYEQ</sequence>
<protein>
    <submittedName>
        <fullName evidence="1">Uncharacterized protein</fullName>
    </submittedName>
</protein>
<comment type="caution">
    <text evidence="1">The sequence shown here is derived from an EMBL/GenBank/DDBJ whole genome shotgun (WGS) entry which is preliminary data.</text>
</comment>
<evidence type="ECO:0000313" key="1">
    <source>
        <dbReference type="EMBL" id="GAG42576.1"/>
    </source>
</evidence>
<dbReference type="AlphaFoldDB" id="X0Z1R2"/>
<proteinExistence type="predicted"/>
<feature type="non-terminal residue" evidence="1">
    <location>
        <position position="48"/>
    </location>
</feature>
<accession>X0Z1R2</accession>
<reference evidence="1" key="1">
    <citation type="journal article" date="2014" name="Front. Microbiol.">
        <title>High frequency of phylogenetically diverse reductive dehalogenase-homologous genes in deep subseafloor sedimentary metagenomes.</title>
        <authorList>
            <person name="Kawai M."/>
            <person name="Futagami T."/>
            <person name="Toyoda A."/>
            <person name="Takaki Y."/>
            <person name="Nishi S."/>
            <person name="Hori S."/>
            <person name="Arai W."/>
            <person name="Tsubouchi T."/>
            <person name="Morono Y."/>
            <person name="Uchiyama I."/>
            <person name="Ito T."/>
            <person name="Fujiyama A."/>
            <person name="Inagaki F."/>
            <person name="Takami H."/>
        </authorList>
    </citation>
    <scope>NUCLEOTIDE SEQUENCE</scope>
    <source>
        <strain evidence="1">Expedition CK06-06</strain>
    </source>
</reference>
<organism evidence="1">
    <name type="scientific">marine sediment metagenome</name>
    <dbReference type="NCBI Taxonomy" id="412755"/>
    <lineage>
        <taxon>unclassified sequences</taxon>
        <taxon>metagenomes</taxon>
        <taxon>ecological metagenomes</taxon>
    </lineage>
</organism>
<gene>
    <name evidence="1" type="ORF">S01H1_85766</name>
</gene>
<dbReference type="EMBL" id="BARS01059050">
    <property type="protein sequence ID" value="GAG42576.1"/>
    <property type="molecule type" value="Genomic_DNA"/>
</dbReference>
<name>X0Z1R2_9ZZZZ</name>